<evidence type="ECO:0000313" key="2">
    <source>
        <dbReference type="EMBL" id="KAK0400551.1"/>
    </source>
</evidence>
<evidence type="ECO:0000313" key="3">
    <source>
        <dbReference type="Proteomes" id="UP001175271"/>
    </source>
</evidence>
<organism evidence="2 3">
    <name type="scientific">Steinernema hermaphroditum</name>
    <dbReference type="NCBI Taxonomy" id="289476"/>
    <lineage>
        <taxon>Eukaryota</taxon>
        <taxon>Metazoa</taxon>
        <taxon>Ecdysozoa</taxon>
        <taxon>Nematoda</taxon>
        <taxon>Chromadorea</taxon>
        <taxon>Rhabditida</taxon>
        <taxon>Tylenchina</taxon>
        <taxon>Panagrolaimomorpha</taxon>
        <taxon>Strongyloidoidea</taxon>
        <taxon>Steinernematidae</taxon>
        <taxon>Steinernema</taxon>
    </lineage>
</organism>
<dbReference type="Pfam" id="PF10318">
    <property type="entry name" value="7TM_GPCR_Srh"/>
    <property type="match status" value="1"/>
</dbReference>
<name>A0AA39H797_9BILA</name>
<dbReference type="Proteomes" id="UP001175271">
    <property type="component" value="Unassembled WGS sequence"/>
</dbReference>
<reference evidence="2" key="1">
    <citation type="submission" date="2023-06" db="EMBL/GenBank/DDBJ databases">
        <title>Genomic analysis of the entomopathogenic nematode Steinernema hermaphroditum.</title>
        <authorList>
            <person name="Schwarz E.M."/>
            <person name="Heppert J.K."/>
            <person name="Baniya A."/>
            <person name="Schwartz H.T."/>
            <person name="Tan C.-H."/>
            <person name="Antoshechkin I."/>
            <person name="Sternberg P.W."/>
            <person name="Goodrich-Blair H."/>
            <person name="Dillman A.R."/>
        </authorList>
    </citation>
    <scope>NUCLEOTIDE SEQUENCE</scope>
    <source>
        <strain evidence="2">PS9179</strain>
        <tissue evidence="2">Whole animal</tissue>
    </source>
</reference>
<feature type="transmembrane region" description="Helical" evidence="1">
    <location>
        <begin position="181"/>
        <end position="206"/>
    </location>
</feature>
<protein>
    <submittedName>
        <fullName evidence="2">Uncharacterized protein</fullName>
    </submittedName>
</protein>
<feature type="transmembrane region" description="Helical" evidence="1">
    <location>
        <begin position="44"/>
        <end position="68"/>
    </location>
</feature>
<dbReference type="InterPro" id="IPR019422">
    <property type="entry name" value="7TM_GPCR_serpentine_rcpt_Srh"/>
</dbReference>
<feature type="transmembrane region" description="Helical" evidence="1">
    <location>
        <begin position="226"/>
        <end position="253"/>
    </location>
</feature>
<comment type="caution">
    <text evidence="2">The sequence shown here is derived from an EMBL/GenBank/DDBJ whole genome shotgun (WGS) entry which is preliminary data.</text>
</comment>
<feature type="transmembrane region" description="Helical" evidence="1">
    <location>
        <begin position="88"/>
        <end position="113"/>
    </location>
</feature>
<feature type="transmembrane region" description="Helical" evidence="1">
    <location>
        <begin position="259"/>
        <end position="285"/>
    </location>
</feature>
<feature type="transmembrane region" description="Helical" evidence="1">
    <location>
        <begin position="12"/>
        <end position="32"/>
    </location>
</feature>
<keyword evidence="3" id="KW-1185">Reference proteome</keyword>
<gene>
    <name evidence="2" type="ORF">QR680_015311</name>
</gene>
<dbReference type="EMBL" id="JAUCMV010000004">
    <property type="protein sequence ID" value="KAK0400551.1"/>
    <property type="molecule type" value="Genomic_DNA"/>
</dbReference>
<keyword evidence="1" id="KW-1133">Transmembrane helix</keyword>
<accession>A0AA39H797</accession>
<proteinExistence type="predicted"/>
<sequence>MSPDDLNKFLSYFFTGLSYFVAIPFFYIVIFNSPPCIRIYRNTILNLAIWYIITMGCYAILLQPIYATLPNKSCARFAGLVSSFGKEFHIGAVFLTVISMENVPVAIIICFFYRYDQLRSINNVSFLKTYKGVIICVAVHIKMSIIASFIAYAHVAIGEIFEHEGTLFFCFNNDNYHMMKLLSLAVGIHLIVGSIVAIALAVLTILRLHSHTAHMTRRTYHLQQRLTMNLVVLLFLPIVFDVIPICILCYMVYIKSDSLYFWVSFAGHAPFWDVILSYFATLYFVTPYRKAVRMFWRRNVVMQAIPDRMLL</sequence>
<evidence type="ECO:0000256" key="1">
    <source>
        <dbReference type="SAM" id="Phobius"/>
    </source>
</evidence>
<feature type="transmembrane region" description="Helical" evidence="1">
    <location>
        <begin position="133"/>
        <end position="161"/>
    </location>
</feature>
<dbReference type="AlphaFoldDB" id="A0AA39H797"/>
<keyword evidence="1" id="KW-0812">Transmembrane</keyword>
<keyword evidence="1" id="KW-0472">Membrane</keyword>